<sequence length="246" mass="27340">MVEQAQTVGLEEDIKKDLSLSEQASNGRAYEDVIAKIRKLINDDEMGPGDALPSERRLSELFTVSRHSVREAIRVLQEQGVLAPRRGSGNYIRSSSREELTRALSSLVSGDSRRLFEVFQLRELMEPQIAALAAEMILPEQLAEMDQLVRTQMTTEDLGELRKIDRSFHALIAKATGNTLLADLMDKISESIDPSRTEGHQSDERRVASISGHCRILSALQSHDPVAAAAAMREHIKDIKQAVTPE</sequence>
<dbReference type="PRINTS" id="PR00035">
    <property type="entry name" value="HTHGNTR"/>
</dbReference>
<dbReference type="CDD" id="cd07377">
    <property type="entry name" value="WHTH_GntR"/>
    <property type="match status" value="1"/>
</dbReference>
<dbReference type="RefSeq" id="WP_380254589.1">
    <property type="nucleotide sequence ID" value="NZ_JBHUII010000013.1"/>
</dbReference>
<evidence type="ECO:0000256" key="2">
    <source>
        <dbReference type="ARBA" id="ARBA00023125"/>
    </source>
</evidence>
<dbReference type="Gene3D" id="1.20.120.530">
    <property type="entry name" value="GntR ligand-binding domain-like"/>
    <property type="match status" value="1"/>
</dbReference>
<feature type="domain" description="HTH gntR-type" evidence="4">
    <location>
        <begin position="27"/>
        <end position="95"/>
    </location>
</feature>
<evidence type="ECO:0000259" key="4">
    <source>
        <dbReference type="PROSITE" id="PS50949"/>
    </source>
</evidence>
<evidence type="ECO:0000313" key="5">
    <source>
        <dbReference type="EMBL" id="MFD2207689.1"/>
    </source>
</evidence>
<dbReference type="Pfam" id="PF00392">
    <property type="entry name" value="GntR"/>
    <property type="match status" value="1"/>
</dbReference>
<dbReference type="PANTHER" id="PTHR43537:SF5">
    <property type="entry name" value="UXU OPERON TRANSCRIPTIONAL REGULATOR"/>
    <property type="match status" value="1"/>
</dbReference>
<dbReference type="InterPro" id="IPR036388">
    <property type="entry name" value="WH-like_DNA-bd_sf"/>
</dbReference>
<dbReference type="EMBL" id="JBHUII010000013">
    <property type="protein sequence ID" value="MFD2207689.1"/>
    <property type="molecule type" value="Genomic_DNA"/>
</dbReference>
<dbReference type="InterPro" id="IPR011711">
    <property type="entry name" value="GntR_C"/>
</dbReference>
<gene>
    <name evidence="5" type="ORF">ACFSKO_18905</name>
</gene>
<dbReference type="PANTHER" id="PTHR43537">
    <property type="entry name" value="TRANSCRIPTIONAL REGULATOR, GNTR FAMILY"/>
    <property type="match status" value="1"/>
</dbReference>
<keyword evidence="3" id="KW-0804">Transcription</keyword>
<keyword evidence="1" id="KW-0805">Transcription regulation</keyword>
<dbReference type="SUPFAM" id="SSF46785">
    <property type="entry name" value="Winged helix' DNA-binding domain"/>
    <property type="match status" value="1"/>
</dbReference>
<dbReference type="Gene3D" id="1.10.10.10">
    <property type="entry name" value="Winged helix-like DNA-binding domain superfamily/Winged helix DNA-binding domain"/>
    <property type="match status" value="1"/>
</dbReference>
<protein>
    <submittedName>
        <fullName evidence="5">FadR/GntR family transcriptional regulator</fullName>
    </submittedName>
</protein>
<dbReference type="InterPro" id="IPR000524">
    <property type="entry name" value="Tscrpt_reg_HTH_GntR"/>
</dbReference>
<dbReference type="InterPro" id="IPR008920">
    <property type="entry name" value="TF_FadR/GntR_C"/>
</dbReference>
<name>A0ABW5BRY8_9PROT</name>
<dbReference type="SMART" id="SM00895">
    <property type="entry name" value="FCD"/>
    <property type="match status" value="1"/>
</dbReference>
<dbReference type="Proteomes" id="UP001597294">
    <property type="component" value="Unassembled WGS sequence"/>
</dbReference>
<reference evidence="6" key="1">
    <citation type="journal article" date="2019" name="Int. J. Syst. Evol. Microbiol.">
        <title>The Global Catalogue of Microorganisms (GCM) 10K type strain sequencing project: providing services to taxonomists for standard genome sequencing and annotation.</title>
        <authorList>
            <consortium name="The Broad Institute Genomics Platform"/>
            <consortium name="The Broad Institute Genome Sequencing Center for Infectious Disease"/>
            <person name="Wu L."/>
            <person name="Ma J."/>
        </authorList>
    </citation>
    <scope>NUCLEOTIDE SEQUENCE [LARGE SCALE GENOMIC DNA]</scope>
    <source>
        <strain evidence="6">CGMCC 4.7192</strain>
    </source>
</reference>
<organism evidence="5 6">
    <name type="scientific">Kiloniella antarctica</name>
    <dbReference type="NCBI Taxonomy" id="1550907"/>
    <lineage>
        <taxon>Bacteria</taxon>
        <taxon>Pseudomonadati</taxon>
        <taxon>Pseudomonadota</taxon>
        <taxon>Alphaproteobacteria</taxon>
        <taxon>Rhodospirillales</taxon>
        <taxon>Kiloniellaceae</taxon>
        <taxon>Kiloniella</taxon>
    </lineage>
</organism>
<dbReference type="SUPFAM" id="SSF48008">
    <property type="entry name" value="GntR ligand-binding domain-like"/>
    <property type="match status" value="1"/>
</dbReference>
<keyword evidence="2" id="KW-0238">DNA-binding</keyword>
<dbReference type="InterPro" id="IPR036390">
    <property type="entry name" value="WH_DNA-bd_sf"/>
</dbReference>
<evidence type="ECO:0000256" key="3">
    <source>
        <dbReference type="ARBA" id="ARBA00023163"/>
    </source>
</evidence>
<comment type="caution">
    <text evidence="5">The sequence shown here is derived from an EMBL/GenBank/DDBJ whole genome shotgun (WGS) entry which is preliminary data.</text>
</comment>
<evidence type="ECO:0000256" key="1">
    <source>
        <dbReference type="ARBA" id="ARBA00023015"/>
    </source>
</evidence>
<dbReference type="PROSITE" id="PS50949">
    <property type="entry name" value="HTH_GNTR"/>
    <property type="match status" value="1"/>
</dbReference>
<evidence type="ECO:0000313" key="6">
    <source>
        <dbReference type="Proteomes" id="UP001597294"/>
    </source>
</evidence>
<proteinExistence type="predicted"/>
<dbReference type="SMART" id="SM00345">
    <property type="entry name" value="HTH_GNTR"/>
    <property type="match status" value="1"/>
</dbReference>
<keyword evidence="6" id="KW-1185">Reference proteome</keyword>
<dbReference type="Pfam" id="PF07729">
    <property type="entry name" value="FCD"/>
    <property type="match status" value="1"/>
</dbReference>
<accession>A0ABW5BRY8</accession>